<reference evidence="2" key="1">
    <citation type="submission" date="2011-05" db="EMBL/GenBank/DDBJ databases">
        <title>Complete sequence of Desulfotomaculum kuznetsovii DSM 6115.</title>
        <authorList>
            <person name="Lucas S."/>
            <person name="Han J."/>
            <person name="Lapidus A."/>
            <person name="Cheng J.-F."/>
            <person name="Goodwin L."/>
            <person name="Pitluck S."/>
            <person name="Peters L."/>
            <person name="Mikhailova N."/>
            <person name="Lu M."/>
            <person name="Saunders E."/>
            <person name="Han C."/>
            <person name="Tapia R."/>
            <person name="Land M."/>
            <person name="Hauser L."/>
            <person name="Kyrpides N."/>
            <person name="Ivanova N."/>
            <person name="Pagani I."/>
            <person name="Nazina T."/>
            <person name="Ivanova A."/>
            <person name="Parshina S."/>
            <person name="Kuever J."/>
            <person name="Muyzer G."/>
            <person name="Plugge C."/>
            <person name="Stams A."/>
            <person name="Woyke T."/>
        </authorList>
    </citation>
    <scope>NUCLEOTIDE SEQUENCE [LARGE SCALE GENOMIC DNA]</scope>
    <source>
        <strain evidence="2">DSM 6115 / VKM B-1805 / 17</strain>
    </source>
</reference>
<evidence type="ECO:0000313" key="2">
    <source>
        <dbReference type="Proteomes" id="UP000009229"/>
    </source>
</evidence>
<dbReference type="Proteomes" id="UP000009229">
    <property type="component" value="Chromosome"/>
</dbReference>
<proteinExistence type="predicted"/>
<organism evidence="1 2">
    <name type="scientific">Desulfofundulus kuznetsovii (strain DSM 6115 / VKM B-1805 / 17)</name>
    <name type="common">Desulfotomaculum kuznetsovii</name>
    <dbReference type="NCBI Taxonomy" id="760568"/>
    <lineage>
        <taxon>Bacteria</taxon>
        <taxon>Bacillati</taxon>
        <taxon>Bacillota</taxon>
        <taxon>Clostridia</taxon>
        <taxon>Eubacteriales</taxon>
        <taxon>Peptococcaceae</taxon>
        <taxon>Desulfofundulus</taxon>
    </lineage>
</organism>
<dbReference type="Gene3D" id="1.10.10.60">
    <property type="entry name" value="Homeodomain-like"/>
    <property type="match status" value="1"/>
</dbReference>
<accession>A0AAU8Q1L9</accession>
<evidence type="ECO:0000313" key="1">
    <source>
        <dbReference type="EMBL" id="AEG14698.1"/>
    </source>
</evidence>
<dbReference type="SUPFAM" id="SSF46689">
    <property type="entry name" value="Homeodomain-like"/>
    <property type="match status" value="1"/>
</dbReference>
<keyword evidence="2" id="KW-1185">Reference proteome</keyword>
<evidence type="ECO:0008006" key="3">
    <source>
        <dbReference type="Google" id="ProtNLM"/>
    </source>
</evidence>
<dbReference type="EMBL" id="CP002770">
    <property type="protein sequence ID" value="AEG14698.1"/>
    <property type="molecule type" value="Genomic_DNA"/>
</dbReference>
<dbReference type="AlphaFoldDB" id="A0AAU8Q1L9"/>
<sequence>MPAPLPEAVCDEVCRLYLEGSTGTEISRMLDIHFATVYRILERRGICRRGYDSYRHYTVDDSFFDCIDSEAKAYWLGFLMADGCIYLGKAGNALVHLSLQLKDAAHIFKFAIAIGSNAPIRIIPASKRSKGSYNIQPLVAINVCSYKLAQGLIKHGCTPRKSKTLRFPTTVPDDLLNHFIRGYFDGDGYLCCGRDNTWHCGLCGTFEFVHTAQQILMRECDLRQIKITRCKDIYYLQYGGNRQVERILDYLYRDSTIHLTRKYQLYLKFKEARKHVEPCAA</sequence>
<dbReference type="KEGG" id="dku:Desku_1111"/>
<name>A0AAU8Q1L9_DESK7</name>
<gene>
    <name evidence="1" type="ordered locus">Desku_1111</name>
</gene>
<dbReference type="InterPro" id="IPR027434">
    <property type="entry name" value="Homing_endonucl"/>
</dbReference>
<dbReference type="Gene3D" id="3.10.28.10">
    <property type="entry name" value="Homing endonucleases"/>
    <property type="match status" value="1"/>
</dbReference>
<dbReference type="SUPFAM" id="SSF55608">
    <property type="entry name" value="Homing endonucleases"/>
    <property type="match status" value="1"/>
</dbReference>
<protein>
    <recommendedName>
        <fullName evidence="3">DOD-type homing endonuclease domain-containing protein</fullName>
    </recommendedName>
</protein>
<dbReference type="InterPro" id="IPR009057">
    <property type="entry name" value="Homeodomain-like_sf"/>
</dbReference>